<proteinExistence type="predicted"/>
<dbReference type="EMBL" id="CADCTB010000039">
    <property type="protein sequence ID" value="CAA9219754.1"/>
    <property type="molecule type" value="Genomic_DNA"/>
</dbReference>
<dbReference type="InterPro" id="IPR029051">
    <property type="entry name" value="DUF4352"/>
</dbReference>
<dbReference type="AlphaFoldDB" id="A0A6J4HBA9"/>
<evidence type="ECO:0000313" key="4">
    <source>
        <dbReference type="EMBL" id="CAA9219754.1"/>
    </source>
</evidence>
<evidence type="ECO:0000256" key="1">
    <source>
        <dbReference type="ARBA" id="ARBA00022729"/>
    </source>
</evidence>
<feature type="transmembrane region" description="Helical" evidence="2">
    <location>
        <begin position="28"/>
        <end position="45"/>
    </location>
</feature>
<dbReference type="InterPro" id="IPR029050">
    <property type="entry name" value="Immunoprotect_excell_Ig-like"/>
</dbReference>
<dbReference type="Gene3D" id="2.60.40.1240">
    <property type="match status" value="1"/>
</dbReference>
<protein>
    <recommendedName>
        <fullName evidence="3">DUF4352 domain-containing protein</fullName>
    </recommendedName>
</protein>
<gene>
    <name evidence="4" type="ORF">AVDCRST_MAG10-607</name>
</gene>
<evidence type="ECO:0000256" key="2">
    <source>
        <dbReference type="SAM" id="Phobius"/>
    </source>
</evidence>
<reference evidence="4" key="1">
    <citation type="submission" date="2020-02" db="EMBL/GenBank/DDBJ databases">
        <authorList>
            <person name="Meier V. D."/>
        </authorList>
    </citation>
    <scope>NUCLEOTIDE SEQUENCE</scope>
    <source>
        <strain evidence="4">AVDCRST_MAG10</strain>
    </source>
</reference>
<name>A0A6J4HBA9_9ACTN</name>
<organism evidence="4">
    <name type="scientific">uncultured Acidimicrobiales bacterium</name>
    <dbReference type="NCBI Taxonomy" id="310071"/>
    <lineage>
        <taxon>Bacteria</taxon>
        <taxon>Bacillati</taxon>
        <taxon>Actinomycetota</taxon>
        <taxon>Acidimicrobiia</taxon>
        <taxon>Acidimicrobiales</taxon>
        <taxon>environmental samples</taxon>
    </lineage>
</organism>
<feature type="domain" description="DUF4352" evidence="3">
    <location>
        <begin position="73"/>
        <end position="188"/>
    </location>
</feature>
<evidence type="ECO:0000259" key="3">
    <source>
        <dbReference type="Pfam" id="PF11611"/>
    </source>
</evidence>
<keyword evidence="2" id="KW-0812">Transmembrane</keyword>
<accession>A0A6J4HBA9</accession>
<sequence length="206" mass="21825">MRTPVGYKCPGCAGEQAEAARRSRAGRLLVGGAALLAVLGAVVVLRTPGEATSPRAVVDTSANEAPATRQAMIGEEARDGQLVFVVDDFACSAKQTPLTAGTTTGGKLCTLRFTVKNASSSPAMLLGRFQYLVDPQSRTYGADDALTRAAPENGNRSLSELNINPEVVVPLLFVFDLPDTVDPMEAQFRGTGRSRFGISVRLQRRA</sequence>
<keyword evidence="1" id="KW-0732">Signal</keyword>
<keyword evidence="2" id="KW-1133">Transmembrane helix</keyword>
<keyword evidence="2" id="KW-0472">Membrane</keyword>
<dbReference type="Pfam" id="PF11611">
    <property type="entry name" value="DUF4352"/>
    <property type="match status" value="1"/>
</dbReference>